<dbReference type="InParanoid" id="A0A0G4FWD2"/>
<reference evidence="3 4" key="1">
    <citation type="submission" date="2014-11" db="EMBL/GenBank/DDBJ databases">
        <authorList>
            <person name="Zhu J."/>
            <person name="Qi W."/>
            <person name="Song R."/>
        </authorList>
    </citation>
    <scope>NUCLEOTIDE SEQUENCE [LARGE SCALE GENOMIC DNA]</scope>
</reference>
<dbReference type="Proteomes" id="UP000041254">
    <property type="component" value="Unassembled WGS sequence"/>
</dbReference>
<proteinExistence type="predicted"/>
<sequence>MPEEVAADPDEARRLCTYRPPAPPDPVAGGRSGLEALQLAFEQHKQQSQGEVRSMKERYDKMAVTYCKEMNSMRALLEQQQEEMRSMRERHDKMAQEFAEREARLRSRLEREVAARQALAQQVEEQREFLVEEVSIDVRTEFSDEIKDMN</sequence>
<feature type="coiled-coil region" evidence="1">
    <location>
        <begin position="70"/>
        <end position="126"/>
    </location>
</feature>
<keyword evidence="4" id="KW-1185">Reference proteome</keyword>
<evidence type="ECO:0000256" key="1">
    <source>
        <dbReference type="SAM" id="Coils"/>
    </source>
</evidence>
<keyword evidence="1" id="KW-0175">Coiled coil</keyword>
<evidence type="ECO:0000256" key="2">
    <source>
        <dbReference type="SAM" id="MobiDB-lite"/>
    </source>
</evidence>
<accession>A0A0G4FWD2</accession>
<evidence type="ECO:0000313" key="4">
    <source>
        <dbReference type="Proteomes" id="UP000041254"/>
    </source>
</evidence>
<dbReference type="VEuPathDB" id="CryptoDB:Vbra_16297"/>
<organism evidence="3 4">
    <name type="scientific">Vitrella brassicaformis (strain CCMP3155)</name>
    <dbReference type="NCBI Taxonomy" id="1169540"/>
    <lineage>
        <taxon>Eukaryota</taxon>
        <taxon>Sar</taxon>
        <taxon>Alveolata</taxon>
        <taxon>Colpodellida</taxon>
        <taxon>Vitrellaceae</taxon>
        <taxon>Vitrella</taxon>
    </lineage>
</organism>
<gene>
    <name evidence="3" type="ORF">Vbra_16297</name>
</gene>
<feature type="region of interest" description="Disordered" evidence="2">
    <location>
        <begin position="1"/>
        <end position="31"/>
    </location>
</feature>
<dbReference type="EMBL" id="CDMY01000510">
    <property type="protein sequence ID" value="CEM19068.1"/>
    <property type="molecule type" value="Genomic_DNA"/>
</dbReference>
<protein>
    <submittedName>
        <fullName evidence="3">Uncharacterized protein</fullName>
    </submittedName>
</protein>
<evidence type="ECO:0000313" key="3">
    <source>
        <dbReference type="EMBL" id="CEM19068.1"/>
    </source>
</evidence>
<dbReference type="PhylomeDB" id="A0A0G4FWD2"/>
<dbReference type="AlphaFoldDB" id="A0A0G4FWD2"/>
<name>A0A0G4FWD2_VITBC</name>